<dbReference type="SUPFAM" id="SSF49503">
    <property type="entry name" value="Cupredoxins"/>
    <property type="match status" value="1"/>
</dbReference>
<dbReference type="InterPro" id="IPR003245">
    <property type="entry name" value="Phytocyanin_dom"/>
</dbReference>
<keyword evidence="2" id="KW-0325">Glycoprotein</keyword>
<evidence type="ECO:0000256" key="1">
    <source>
        <dbReference type="ARBA" id="ARBA00023157"/>
    </source>
</evidence>
<dbReference type="Gene3D" id="2.60.40.420">
    <property type="entry name" value="Cupredoxins - blue copper proteins"/>
    <property type="match status" value="1"/>
</dbReference>
<feature type="region of interest" description="Disordered" evidence="3">
    <location>
        <begin position="132"/>
        <end position="201"/>
    </location>
</feature>
<dbReference type="PROSITE" id="PS51485">
    <property type="entry name" value="PHYTOCYANIN"/>
    <property type="match status" value="1"/>
</dbReference>
<dbReference type="InterPro" id="IPR008972">
    <property type="entry name" value="Cupredoxin"/>
</dbReference>
<feature type="compositionally biased region" description="Pro residues" evidence="3">
    <location>
        <begin position="139"/>
        <end position="173"/>
    </location>
</feature>
<keyword evidence="1" id="KW-1015">Disulfide bond</keyword>
<evidence type="ECO:0000256" key="4">
    <source>
        <dbReference type="SAM" id="SignalP"/>
    </source>
</evidence>
<evidence type="ECO:0000313" key="6">
    <source>
        <dbReference type="EMBL" id="KAL1554860.1"/>
    </source>
</evidence>
<sequence length="219" mass="22424">MAFDCRGFLLAVLVAVAAADLVGKAAAATYVVGDNLGWRVPSTPNDYSTWASRHVFRAGDVLVFNFMTGQHDVAEVRKEAFDGCSSTNPIVLATVGPWNITLNSTTDQLHYYICTFGTHCSMGQKLAINVSASSSSAPTPSPAPSPPIFPTPTPAPAPGVTPTPSPNPTPGSPSPSMTPGTPGTTGGFSPPSPPAPDSSATLPTISAALLVAFVSVLIM</sequence>
<name>A0ABD1HEN4_SALDI</name>
<evidence type="ECO:0000259" key="5">
    <source>
        <dbReference type="PROSITE" id="PS51485"/>
    </source>
</evidence>
<organism evidence="6 7">
    <name type="scientific">Salvia divinorum</name>
    <name type="common">Maria pastora</name>
    <name type="synonym">Diviner's sage</name>
    <dbReference type="NCBI Taxonomy" id="28513"/>
    <lineage>
        <taxon>Eukaryota</taxon>
        <taxon>Viridiplantae</taxon>
        <taxon>Streptophyta</taxon>
        <taxon>Embryophyta</taxon>
        <taxon>Tracheophyta</taxon>
        <taxon>Spermatophyta</taxon>
        <taxon>Magnoliopsida</taxon>
        <taxon>eudicotyledons</taxon>
        <taxon>Gunneridae</taxon>
        <taxon>Pentapetalae</taxon>
        <taxon>asterids</taxon>
        <taxon>lamiids</taxon>
        <taxon>Lamiales</taxon>
        <taxon>Lamiaceae</taxon>
        <taxon>Nepetoideae</taxon>
        <taxon>Mentheae</taxon>
        <taxon>Salviinae</taxon>
        <taxon>Salvia</taxon>
        <taxon>Salvia subgen. Calosphace</taxon>
    </lineage>
</organism>
<keyword evidence="7" id="KW-1185">Reference proteome</keyword>
<proteinExistence type="predicted"/>
<keyword evidence="4" id="KW-0732">Signal</keyword>
<dbReference type="InterPro" id="IPR039391">
    <property type="entry name" value="Phytocyanin-like"/>
</dbReference>
<evidence type="ECO:0000313" key="7">
    <source>
        <dbReference type="Proteomes" id="UP001567538"/>
    </source>
</evidence>
<feature type="signal peptide" evidence="4">
    <location>
        <begin position="1"/>
        <end position="19"/>
    </location>
</feature>
<feature type="domain" description="Phytocyanin" evidence="5">
    <location>
        <begin position="28"/>
        <end position="132"/>
    </location>
</feature>
<reference evidence="6 7" key="1">
    <citation type="submission" date="2024-06" db="EMBL/GenBank/DDBJ databases">
        <title>A chromosome level genome sequence of Diviner's sage (Salvia divinorum).</title>
        <authorList>
            <person name="Ford S.A."/>
            <person name="Ro D.-K."/>
            <person name="Ness R.W."/>
            <person name="Phillips M.A."/>
        </authorList>
    </citation>
    <scope>NUCLEOTIDE SEQUENCE [LARGE SCALE GENOMIC DNA]</scope>
    <source>
        <strain evidence="6">SAF-2024a</strain>
        <tissue evidence="6">Leaf</tissue>
    </source>
</reference>
<dbReference type="EMBL" id="JBEAFC010000006">
    <property type="protein sequence ID" value="KAL1554860.1"/>
    <property type="molecule type" value="Genomic_DNA"/>
</dbReference>
<comment type="caution">
    <text evidence="6">The sequence shown here is derived from an EMBL/GenBank/DDBJ whole genome shotgun (WGS) entry which is preliminary data.</text>
</comment>
<dbReference type="PANTHER" id="PTHR33021:SF496">
    <property type="entry name" value="OS08G0482700 PROTEIN"/>
    <property type="match status" value="1"/>
</dbReference>
<dbReference type="Proteomes" id="UP001567538">
    <property type="component" value="Unassembled WGS sequence"/>
</dbReference>
<evidence type="ECO:0000256" key="2">
    <source>
        <dbReference type="ARBA" id="ARBA00023180"/>
    </source>
</evidence>
<dbReference type="FunFam" id="2.60.40.420:FF:000034">
    <property type="entry name" value="Cupredoxin superfamily protein"/>
    <property type="match status" value="1"/>
</dbReference>
<dbReference type="AlphaFoldDB" id="A0ABD1HEN4"/>
<feature type="chain" id="PRO_5044787142" evidence="4">
    <location>
        <begin position="20"/>
        <end position="219"/>
    </location>
</feature>
<accession>A0ABD1HEN4</accession>
<gene>
    <name evidence="6" type="ORF">AAHA92_15369</name>
</gene>
<evidence type="ECO:0000256" key="3">
    <source>
        <dbReference type="SAM" id="MobiDB-lite"/>
    </source>
</evidence>
<dbReference type="Pfam" id="PF02298">
    <property type="entry name" value="Cu_bind_like"/>
    <property type="match status" value="1"/>
</dbReference>
<protein>
    <submittedName>
        <fullName evidence="6">Cucumber peeling cupredoxin-like</fullName>
    </submittedName>
</protein>
<dbReference type="PANTHER" id="PTHR33021">
    <property type="entry name" value="BLUE COPPER PROTEIN"/>
    <property type="match status" value="1"/>
</dbReference>